<evidence type="ECO:0000313" key="9">
    <source>
        <dbReference type="Proteomes" id="UP000260814"/>
    </source>
</evidence>
<evidence type="ECO:0000259" key="7">
    <source>
        <dbReference type="Pfam" id="PF14322"/>
    </source>
</evidence>
<comment type="caution">
    <text evidence="8">The sequence shown here is derived from an EMBL/GenBank/DDBJ whole genome shotgun (WGS) entry which is preliminary data.</text>
</comment>
<dbReference type="Gene3D" id="1.25.40.390">
    <property type="match status" value="1"/>
</dbReference>
<feature type="domain" description="SusD-like N-terminal" evidence="7">
    <location>
        <begin position="116"/>
        <end position="251"/>
    </location>
</feature>
<dbReference type="EMBL" id="QSTW01000027">
    <property type="protein sequence ID" value="RGM86104.1"/>
    <property type="molecule type" value="Genomic_DNA"/>
</dbReference>
<sequence>MYHSNKITIMLTKYKSKACIFLFASSLILNSCDYLDIVPAEIITEEKIFNDITLAQQDLGSLYHDVLKWTTQNSDDRILRDGPFNWTGCAGDEMIDHWGTTAPTTYFKLGGLTTSYNPLGDWSWNYTLIRKATNFINKIDDVPLTQSQQQTYGVKKKQFKEEARFLRAYLYFDLLRQYGAVPLITEVLDVANVPDEKLARTPVDKIVDFICSELDQVASDESQLPDTWNNDTQNYGRISKTAALALKARTLLYAASPLYNGNTLYKDIKNADGTQLFPQTYDKELWKKAADAAQAAIDRCLSAGITLSHEGVNSINKYEKMFYNNTNNSEFILASIQTYGIYEDVSCNSHSNDKGGWGRFSIMQNQVDAYETATGHLPFLMDDEGCILYDENGTPTINPESDYKEDGFTHVDELWDGTTMQPCTNVYLDLNYSVVKDMGEYDLYNMYVNRDPRFYASLTFQGAKFRNATEGLQRCYHFAYWRNQEQYGPLWVDGYPNINTNNETGYGVRKYMNPEADIKNWIGTSSNYPLFRLSELYLIKAEALNEYYDTPNQEVYDAINQIRDRVDMPRLPLSDVAEDKTQIGMRKRIRNERRVELFFEGHRFWDVRRWMVGDRCFGIPNYRMNAQPSENELMAKAREMGKVSMTDYASDPAYSEQRVWDSREVGLAIYYKRTVDVNCVFSDKMYLFPIPQDDINKNGILVQNYGW</sequence>
<dbReference type="Proteomes" id="UP000260814">
    <property type="component" value="Unassembled WGS sequence"/>
</dbReference>
<protein>
    <submittedName>
        <fullName evidence="8">RagB/SusD family nutrient uptake outer membrane protein</fullName>
    </submittedName>
</protein>
<evidence type="ECO:0000256" key="1">
    <source>
        <dbReference type="ARBA" id="ARBA00004442"/>
    </source>
</evidence>
<keyword evidence="4" id="KW-0472">Membrane</keyword>
<dbReference type="InterPro" id="IPR012944">
    <property type="entry name" value="SusD_RagB_dom"/>
</dbReference>
<evidence type="ECO:0000259" key="6">
    <source>
        <dbReference type="Pfam" id="PF07980"/>
    </source>
</evidence>
<evidence type="ECO:0000256" key="4">
    <source>
        <dbReference type="ARBA" id="ARBA00023136"/>
    </source>
</evidence>
<dbReference type="Pfam" id="PF14322">
    <property type="entry name" value="SusD-like_3"/>
    <property type="match status" value="1"/>
</dbReference>
<dbReference type="InterPro" id="IPR011990">
    <property type="entry name" value="TPR-like_helical_dom_sf"/>
</dbReference>
<evidence type="ECO:0000313" key="8">
    <source>
        <dbReference type="EMBL" id="RGM86104.1"/>
    </source>
</evidence>
<organism evidence="8 9">
    <name type="scientific">Phocaeicola plebeius</name>
    <dbReference type="NCBI Taxonomy" id="310297"/>
    <lineage>
        <taxon>Bacteria</taxon>
        <taxon>Pseudomonadati</taxon>
        <taxon>Bacteroidota</taxon>
        <taxon>Bacteroidia</taxon>
        <taxon>Bacteroidales</taxon>
        <taxon>Bacteroidaceae</taxon>
        <taxon>Phocaeicola</taxon>
    </lineage>
</organism>
<evidence type="ECO:0000256" key="2">
    <source>
        <dbReference type="ARBA" id="ARBA00006275"/>
    </source>
</evidence>
<accession>A0A3E4Z4J5</accession>
<name>A0A3E4Z4J5_9BACT</name>
<gene>
    <name evidence="8" type="ORF">DXB87_15275</name>
</gene>
<dbReference type="GO" id="GO:0009279">
    <property type="term" value="C:cell outer membrane"/>
    <property type="evidence" value="ECO:0007669"/>
    <property type="project" value="UniProtKB-SubCell"/>
</dbReference>
<feature type="domain" description="RagB/SusD" evidence="6">
    <location>
        <begin position="346"/>
        <end position="707"/>
    </location>
</feature>
<comment type="similarity">
    <text evidence="2">Belongs to the SusD family.</text>
</comment>
<dbReference type="SUPFAM" id="SSF48452">
    <property type="entry name" value="TPR-like"/>
    <property type="match status" value="1"/>
</dbReference>
<comment type="subcellular location">
    <subcellularLocation>
        <location evidence="1">Cell outer membrane</location>
    </subcellularLocation>
</comment>
<proteinExistence type="inferred from homology"/>
<dbReference type="Pfam" id="PF07980">
    <property type="entry name" value="SusD_RagB"/>
    <property type="match status" value="1"/>
</dbReference>
<reference evidence="8 9" key="1">
    <citation type="submission" date="2018-08" db="EMBL/GenBank/DDBJ databases">
        <title>A genome reference for cultivated species of the human gut microbiota.</title>
        <authorList>
            <person name="Zou Y."/>
            <person name="Xue W."/>
            <person name="Luo G."/>
        </authorList>
    </citation>
    <scope>NUCLEOTIDE SEQUENCE [LARGE SCALE GENOMIC DNA]</scope>
    <source>
        <strain evidence="8 9">OM06-2</strain>
    </source>
</reference>
<evidence type="ECO:0000256" key="3">
    <source>
        <dbReference type="ARBA" id="ARBA00022729"/>
    </source>
</evidence>
<keyword evidence="5" id="KW-0998">Cell outer membrane</keyword>
<dbReference type="InterPro" id="IPR033985">
    <property type="entry name" value="SusD-like_N"/>
</dbReference>
<dbReference type="AlphaFoldDB" id="A0A3E4Z4J5"/>
<evidence type="ECO:0000256" key="5">
    <source>
        <dbReference type="ARBA" id="ARBA00023237"/>
    </source>
</evidence>
<keyword evidence="3" id="KW-0732">Signal</keyword>